<dbReference type="CDD" id="cd00495">
    <property type="entry name" value="Ribosomal_L25_TL5_CTC"/>
    <property type="match status" value="1"/>
</dbReference>
<dbReference type="InterPro" id="IPR020056">
    <property type="entry name" value="Rbsml_bL25/Gln-tRNA_synth_N"/>
</dbReference>
<dbReference type="InterPro" id="IPR001021">
    <property type="entry name" value="Ribosomal_bL25_long"/>
</dbReference>
<comment type="subunit">
    <text evidence="5">Part of the 50S ribosomal subunit; part of the 5S rRNA/L5/L18/L25 subcomplex. Contacts the 5S rRNA. Binds to the 5S rRNA independently of L5 and L18.</text>
</comment>
<feature type="region of interest" description="Disordered" evidence="6">
    <location>
        <begin position="202"/>
        <end position="223"/>
    </location>
</feature>
<dbReference type="AlphaFoldDB" id="A0A1G2K2M0"/>
<dbReference type="EMBL" id="MHQB01000032">
    <property type="protein sequence ID" value="OGZ93679.1"/>
    <property type="molecule type" value="Genomic_DNA"/>
</dbReference>
<dbReference type="NCBIfam" id="TIGR00731">
    <property type="entry name" value="bL25_bact_ctc"/>
    <property type="match status" value="1"/>
</dbReference>
<comment type="similarity">
    <text evidence="5">Belongs to the bacterial ribosomal protein bL25 family. CTC subfamily.</text>
</comment>
<evidence type="ECO:0000313" key="10">
    <source>
        <dbReference type="Proteomes" id="UP000177392"/>
    </source>
</evidence>
<evidence type="ECO:0000256" key="4">
    <source>
        <dbReference type="ARBA" id="ARBA00023274"/>
    </source>
</evidence>
<comment type="function">
    <text evidence="5">This is one of the proteins that binds to the 5S RNA in the ribosome where it forms part of the central protuberance.</text>
</comment>
<dbReference type="Pfam" id="PF14693">
    <property type="entry name" value="Ribosomal_TL5_C"/>
    <property type="match status" value="1"/>
</dbReference>
<evidence type="ECO:0000259" key="8">
    <source>
        <dbReference type="Pfam" id="PF14693"/>
    </source>
</evidence>
<feature type="domain" description="Large ribosomal subunit protein bL25 L25" evidence="7">
    <location>
        <begin position="3"/>
        <end position="89"/>
    </location>
</feature>
<dbReference type="Gene3D" id="2.40.240.10">
    <property type="entry name" value="Ribosomal Protein L25, Chain P"/>
    <property type="match status" value="1"/>
</dbReference>
<evidence type="ECO:0000256" key="2">
    <source>
        <dbReference type="ARBA" id="ARBA00022884"/>
    </source>
</evidence>
<dbReference type="GO" id="GO:0003735">
    <property type="term" value="F:structural constituent of ribosome"/>
    <property type="evidence" value="ECO:0007669"/>
    <property type="project" value="InterPro"/>
</dbReference>
<dbReference type="PANTHER" id="PTHR33284">
    <property type="entry name" value="RIBOSOMAL PROTEIN L25/GLN-TRNA SYNTHETASE, ANTI-CODON-BINDING DOMAIN-CONTAINING PROTEIN"/>
    <property type="match status" value="1"/>
</dbReference>
<evidence type="ECO:0000256" key="6">
    <source>
        <dbReference type="SAM" id="MobiDB-lite"/>
    </source>
</evidence>
<dbReference type="InterPro" id="IPR029751">
    <property type="entry name" value="Ribosomal_L25_dom"/>
</dbReference>
<keyword evidence="4 5" id="KW-0687">Ribonucleoprotein</keyword>
<dbReference type="GO" id="GO:0008097">
    <property type="term" value="F:5S rRNA binding"/>
    <property type="evidence" value="ECO:0007669"/>
    <property type="project" value="InterPro"/>
</dbReference>
<evidence type="ECO:0000256" key="1">
    <source>
        <dbReference type="ARBA" id="ARBA00022730"/>
    </source>
</evidence>
<keyword evidence="3 5" id="KW-0689">Ribosomal protein</keyword>
<dbReference type="InterPro" id="IPR020930">
    <property type="entry name" value="Ribosomal_uL5_bac-type"/>
</dbReference>
<proteinExistence type="inferred from homology"/>
<evidence type="ECO:0000256" key="5">
    <source>
        <dbReference type="HAMAP-Rule" id="MF_01334"/>
    </source>
</evidence>
<keyword evidence="1 5" id="KW-0699">rRNA-binding</keyword>
<accession>A0A1G2K2M0</accession>
<dbReference type="PANTHER" id="PTHR33284:SF1">
    <property type="entry name" value="RIBOSOMAL PROTEIN L25_GLN-TRNA SYNTHETASE, ANTI-CODON-BINDING DOMAIN-CONTAINING PROTEIN"/>
    <property type="match status" value="1"/>
</dbReference>
<dbReference type="InterPro" id="IPR020057">
    <property type="entry name" value="Ribosomal_bL25_b-dom"/>
</dbReference>
<dbReference type="Gene3D" id="2.170.120.20">
    <property type="entry name" value="Ribosomal protein L25, beta domain"/>
    <property type="match status" value="1"/>
</dbReference>
<evidence type="ECO:0000259" key="7">
    <source>
        <dbReference type="Pfam" id="PF01386"/>
    </source>
</evidence>
<dbReference type="InterPro" id="IPR037121">
    <property type="entry name" value="Ribosomal_bL25_C"/>
</dbReference>
<dbReference type="GO" id="GO:0006412">
    <property type="term" value="P:translation"/>
    <property type="evidence" value="ECO:0007669"/>
    <property type="project" value="UniProtKB-UniRule"/>
</dbReference>
<evidence type="ECO:0000256" key="3">
    <source>
        <dbReference type="ARBA" id="ARBA00022980"/>
    </source>
</evidence>
<sequence>MELAVKPRTELGKKVNALRRAGFLPAVVYGEKVPSQPVSVLYSDFMKVFREAGESTIFKLKVEGGKEHDVLIYDIKFDPLKDVPEHVDFYAVPQHRTIRHKIPFEFAGEPPAVKNLGGVLVKVMHEIEIEALPKDLPHALRVDISVLEELKSKIHVRDLGIPAGVKILGHFDDVIVLIETPRTEEELKEVVETPVAEAVAEVKTEREMKTEEKAKKEVEEKAE</sequence>
<comment type="caution">
    <text evidence="9">The sequence shown here is derived from an EMBL/GenBank/DDBJ whole genome shotgun (WGS) entry which is preliminary data.</text>
</comment>
<dbReference type="SUPFAM" id="SSF50715">
    <property type="entry name" value="Ribosomal protein L25-like"/>
    <property type="match status" value="1"/>
</dbReference>
<name>A0A1G2K2M0_9BACT</name>
<dbReference type="Proteomes" id="UP000177392">
    <property type="component" value="Unassembled WGS sequence"/>
</dbReference>
<feature type="domain" description="Large ribosomal subunit protein bL25 beta" evidence="8">
    <location>
        <begin position="98"/>
        <end position="182"/>
    </location>
</feature>
<keyword evidence="2 5" id="KW-0694">RNA-binding</keyword>
<organism evidence="9 10">
    <name type="scientific">Candidatus Sungbacteria bacterium GWC2_49_10</name>
    <dbReference type="NCBI Taxonomy" id="1802263"/>
    <lineage>
        <taxon>Bacteria</taxon>
        <taxon>Candidatus Sungiibacteriota</taxon>
    </lineage>
</organism>
<dbReference type="InterPro" id="IPR011035">
    <property type="entry name" value="Ribosomal_bL25/Gln-tRNA_synth"/>
</dbReference>
<gene>
    <name evidence="5" type="primary">rplY</name>
    <name evidence="5" type="synonym">ctc</name>
    <name evidence="9" type="ORF">A2131_00385</name>
</gene>
<protein>
    <recommendedName>
        <fullName evidence="5">Large ribosomal subunit protein bL25</fullName>
    </recommendedName>
    <alternativeName>
        <fullName evidence="5">General stress protein CTC</fullName>
    </alternativeName>
</protein>
<reference evidence="9 10" key="1">
    <citation type="journal article" date="2016" name="Nat. Commun.">
        <title>Thousands of microbial genomes shed light on interconnected biogeochemical processes in an aquifer system.</title>
        <authorList>
            <person name="Anantharaman K."/>
            <person name="Brown C.T."/>
            <person name="Hug L.A."/>
            <person name="Sharon I."/>
            <person name="Castelle C.J."/>
            <person name="Probst A.J."/>
            <person name="Thomas B.C."/>
            <person name="Singh A."/>
            <person name="Wilkins M.J."/>
            <person name="Karaoz U."/>
            <person name="Brodie E.L."/>
            <person name="Williams K.H."/>
            <person name="Hubbard S.S."/>
            <person name="Banfield J.F."/>
        </authorList>
    </citation>
    <scope>NUCLEOTIDE SEQUENCE [LARGE SCALE GENOMIC DNA]</scope>
</reference>
<dbReference type="GO" id="GO:0022625">
    <property type="term" value="C:cytosolic large ribosomal subunit"/>
    <property type="evidence" value="ECO:0007669"/>
    <property type="project" value="TreeGrafter"/>
</dbReference>
<dbReference type="Pfam" id="PF01386">
    <property type="entry name" value="Ribosomal_L25p"/>
    <property type="match status" value="1"/>
</dbReference>
<evidence type="ECO:0000313" key="9">
    <source>
        <dbReference type="EMBL" id="OGZ93679.1"/>
    </source>
</evidence>
<dbReference type="HAMAP" id="MF_01334">
    <property type="entry name" value="Ribosomal_bL25_CTC"/>
    <property type="match status" value="1"/>
</dbReference>